<gene>
    <name evidence="4" type="ORF">H4Q31_00035</name>
</gene>
<dbReference type="SUPFAM" id="SSF55347">
    <property type="entry name" value="Glyceraldehyde-3-phosphate dehydrogenase-like, C-terminal domain"/>
    <property type="match status" value="1"/>
</dbReference>
<feature type="domain" description="GFO/IDH/MocA-like oxidoreductase" evidence="3">
    <location>
        <begin position="142"/>
        <end position="267"/>
    </location>
</feature>
<organism evidence="4 5">
    <name type="scientific">Cohnella lubricantis</name>
    <dbReference type="NCBI Taxonomy" id="2163172"/>
    <lineage>
        <taxon>Bacteria</taxon>
        <taxon>Bacillati</taxon>
        <taxon>Bacillota</taxon>
        <taxon>Bacilli</taxon>
        <taxon>Bacillales</taxon>
        <taxon>Paenibacillaceae</taxon>
        <taxon>Cohnella</taxon>
    </lineage>
</organism>
<dbReference type="Gene3D" id="3.30.360.10">
    <property type="entry name" value="Dihydrodipicolinate Reductase, domain 2"/>
    <property type="match status" value="1"/>
</dbReference>
<evidence type="ECO:0000313" key="4">
    <source>
        <dbReference type="EMBL" id="MBB6675714.1"/>
    </source>
</evidence>
<reference evidence="4 5" key="1">
    <citation type="submission" date="2020-08" db="EMBL/GenBank/DDBJ databases">
        <title>Cohnella phylogeny.</title>
        <authorList>
            <person name="Dunlap C."/>
        </authorList>
    </citation>
    <scope>NUCLEOTIDE SEQUENCE [LARGE SCALE GENOMIC DNA]</scope>
    <source>
        <strain evidence="4 5">DSM 103658</strain>
    </source>
</reference>
<dbReference type="RefSeq" id="WP_185177021.1">
    <property type="nucleotide sequence ID" value="NZ_CBCSEP010000002.1"/>
</dbReference>
<evidence type="ECO:0000259" key="2">
    <source>
        <dbReference type="Pfam" id="PF01408"/>
    </source>
</evidence>
<comment type="caution">
    <text evidence="4">The sequence shown here is derived from an EMBL/GenBank/DDBJ whole genome shotgun (WGS) entry which is preliminary data.</text>
</comment>
<dbReference type="InterPro" id="IPR055170">
    <property type="entry name" value="GFO_IDH_MocA-like_dom"/>
</dbReference>
<evidence type="ECO:0000259" key="3">
    <source>
        <dbReference type="Pfam" id="PF22725"/>
    </source>
</evidence>
<dbReference type="Pfam" id="PF01408">
    <property type="entry name" value="GFO_IDH_MocA"/>
    <property type="match status" value="1"/>
</dbReference>
<proteinExistence type="predicted"/>
<evidence type="ECO:0000256" key="1">
    <source>
        <dbReference type="SAM" id="MobiDB-lite"/>
    </source>
</evidence>
<evidence type="ECO:0000313" key="5">
    <source>
        <dbReference type="Proteomes" id="UP000574133"/>
    </source>
</evidence>
<dbReference type="InterPro" id="IPR036291">
    <property type="entry name" value="NAD(P)-bd_dom_sf"/>
</dbReference>
<dbReference type="InterPro" id="IPR000683">
    <property type="entry name" value="Gfo/Idh/MocA-like_OxRdtase_N"/>
</dbReference>
<dbReference type="Gene3D" id="3.40.50.720">
    <property type="entry name" value="NAD(P)-binding Rossmann-like Domain"/>
    <property type="match status" value="1"/>
</dbReference>
<feature type="region of interest" description="Disordered" evidence="1">
    <location>
        <begin position="378"/>
        <end position="398"/>
    </location>
</feature>
<dbReference type="GO" id="GO:0000166">
    <property type="term" value="F:nucleotide binding"/>
    <property type="evidence" value="ECO:0007669"/>
    <property type="project" value="InterPro"/>
</dbReference>
<dbReference type="InterPro" id="IPR052515">
    <property type="entry name" value="Gfo/Idh/MocA_Oxidoreductase"/>
</dbReference>
<dbReference type="AlphaFoldDB" id="A0A841T311"/>
<sequence>MTNERQASAPTKVRYGVIGVGNMGSSHVDTIRSGRIAGAEVTAICDGVAGKREWAKERWPDIAVFEDSASMLASGLVDAVLVACPHYDHPPEAIQAFAKGMHVLIEKPAGVYVKQVREMNEAAKASGKKFGIMYNQRMNPLYRKLRELIATGELGEIRRTNWIITNWYRSQAYYDSGTWRATWAGEGGGVLINQCPHQLDLWPWTIGMMPSRIRAFCQEGKHRNIEVENDVTAYAEYPNGATGVFITSTADAPGTNRFEVTGDRGKIVIEDGRMTFWRLRESESEFNAHNTVPFGRPEAWKIEIPLDGPNPEHAGIIQNFTNAILHGDELEAPGEEGILGLSISNAIHLSSWIDGWVDLPLDEELHLAELNKRIASSKYRQDSSDAPAAKPVDMSRTF</sequence>
<dbReference type="Pfam" id="PF22725">
    <property type="entry name" value="GFO_IDH_MocA_C3"/>
    <property type="match status" value="1"/>
</dbReference>
<accession>A0A841T311</accession>
<dbReference type="PANTHER" id="PTHR43249">
    <property type="entry name" value="UDP-N-ACETYL-2-AMINO-2-DEOXY-D-GLUCURONATE OXIDASE"/>
    <property type="match status" value="1"/>
</dbReference>
<dbReference type="SUPFAM" id="SSF51735">
    <property type="entry name" value="NAD(P)-binding Rossmann-fold domains"/>
    <property type="match status" value="1"/>
</dbReference>
<protein>
    <submittedName>
        <fullName evidence="4">Gfo/Idh/MocA family oxidoreductase</fullName>
    </submittedName>
</protein>
<dbReference type="PANTHER" id="PTHR43249:SF1">
    <property type="entry name" value="D-GLUCOSIDE 3-DEHYDROGENASE"/>
    <property type="match status" value="1"/>
</dbReference>
<feature type="domain" description="Gfo/Idh/MocA-like oxidoreductase N-terminal" evidence="2">
    <location>
        <begin position="13"/>
        <end position="132"/>
    </location>
</feature>
<keyword evidence="5" id="KW-1185">Reference proteome</keyword>
<dbReference type="Proteomes" id="UP000574133">
    <property type="component" value="Unassembled WGS sequence"/>
</dbReference>
<dbReference type="EMBL" id="JACJVN010000001">
    <property type="protein sequence ID" value="MBB6675714.1"/>
    <property type="molecule type" value="Genomic_DNA"/>
</dbReference>
<name>A0A841T311_9BACL</name>